<reference evidence="3 4" key="1">
    <citation type="submission" date="2016-10" db="EMBL/GenBank/DDBJ databases">
        <title>Draft genome sequence of Coniochaeta ligniaria NRRL30616, a lignocellulolytic fungus for bioabatement of inhibitors in plant biomass hydrolysates.</title>
        <authorList>
            <consortium name="DOE Joint Genome Institute"/>
            <person name="Jimenez D.J."/>
            <person name="Hector R.E."/>
            <person name="Riley R."/>
            <person name="Sun H."/>
            <person name="Grigoriev I.V."/>
            <person name="Van Elsas J.D."/>
            <person name="Nichols N.N."/>
        </authorList>
    </citation>
    <scope>NUCLEOTIDE SEQUENCE [LARGE SCALE GENOMIC DNA]</scope>
    <source>
        <strain evidence="3 4">NRRL 30616</strain>
    </source>
</reference>
<proteinExistence type="predicted"/>
<dbReference type="InParanoid" id="A0A1J7JD13"/>
<evidence type="ECO:0000313" key="3">
    <source>
        <dbReference type="EMBL" id="OIW27616.1"/>
    </source>
</evidence>
<sequence>MIVDLEVVNQNLTREVDTLKMEKEKLISDYQNLRKFVEHMISTPNFAGYMQEQVLGLSTQQNSMASPQVAQPRQRQRSQQTPQYGLPMIPEQNQTLQLADVLTDDALFPEDSMNDFGSMPMLSTQNSNDFDMFGENTGIFAVLDTPQPSIDISTLSGKTSNFVGQQEEFDSHDEKVAMPSIEKGPAPVKPAVVEKVETSSIVDEDFDHDPAFALYHQSTDAVESVSSDKPVEFDTDGLSHVDIFGGIELEKVFERYELVDASEEEVGAALAMERVQRISSTVESVMARLELMTINL</sequence>
<dbReference type="EMBL" id="KV875099">
    <property type="protein sequence ID" value="OIW27616.1"/>
    <property type="molecule type" value="Genomic_DNA"/>
</dbReference>
<dbReference type="Proteomes" id="UP000182658">
    <property type="component" value="Unassembled WGS sequence"/>
</dbReference>
<protein>
    <recommendedName>
        <fullName evidence="5">BZIP domain-containing protein</fullName>
    </recommendedName>
</protein>
<dbReference type="OrthoDB" id="5571888at2759"/>
<dbReference type="AlphaFoldDB" id="A0A1J7JD13"/>
<keyword evidence="4" id="KW-1185">Reference proteome</keyword>
<accession>A0A1J7JD13</accession>
<feature type="coiled-coil region" evidence="1">
    <location>
        <begin position="2"/>
        <end position="29"/>
    </location>
</feature>
<organism evidence="3 4">
    <name type="scientific">Coniochaeta ligniaria NRRL 30616</name>
    <dbReference type="NCBI Taxonomy" id="1408157"/>
    <lineage>
        <taxon>Eukaryota</taxon>
        <taxon>Fungi</taxon>
        <taxon>Dikarya</taxon>
        <taxon>Ascomycota</taxon>
        <taxon>Pezizomycotina</taxon>
        <taxon>Sordariomycetes</taxon>
        <taxon>Sordariomycetidae</taxon>
        <taxon>Coniochaetales</taxon>
        <taxon>Coniochaetaceae</taxon>
        <taxon>Coniochaeta</taxon>
    </lineage>
</organism>
<evidence type="ECO:0000313" key="4">
    <source>
        <dbReference type="Proteomes" id="UP000182658"/>
    </source>
</evidence>
<keyword evidence="1" id="KW-0175">Coiled coil</keyword>
<evidence type="ECO:0000256" key="2">
    <source>
        <dbReference type="SAM" id="MobiDB-lite"/>
    </source>
</evidence>
<evidence type="ECO:0008006" key="5">
    <source>
        <dbReference type="Google" id="ProtNLM"/>
    </source>
</evidence>
<name>A0A1J7JD13_9PEZI</name>
<gene>
    <name evidence="3" type="ORF">CONLIGDRAFT_633981</name>
</gene>
<dbReference type="STRING" id="1408157.A0A1J7JD13"/>
<evidence type="ECO:0000256" key="1">
    <source>
        <dbReference type="SAM" id="Coils"/>
    </source>
</evidence>
<feature type="compositionally biased region" description="Low complexity" evidence="2">
    <location>
        <begin position="67"/>
        <end position="83"/>
    </location>
</feature>
<feature type="region of interest" description="Disordered" evidence="2">
    <location>
        <begin position="60"/>
        <end position="87"/>
    </location>
</feature>